<evidence type="ECO:0000313" key="2">
    <source>
        <dbReference type="EMBL" id="KAF7839595.1"/>
    </source>
</evidence>
<feature type="region of interest" description="Disordered" evidence="1">
    <location>
        <begin position="1"/>
        <end position="37"/>
    </location>
</feature>
<sequence length="37" mass="3895">MQRTPDHDAANTGPQHDTENGNGTLSTAASTAWELAQ</sequence>
<gene>
    <name evidence="2" type="ORF">G2W53_008077</name>
</gene>
<feature type="compositionally biased region" description="Polar residues" evidence="1">
    <location>
        <begin position="12"/>
        <end position="30"/>
    </location>
</feature>
<organism evidence="2 3">
    <name type="scientific">Senna tora</name>
    <dbReference type="NCBI Taxonomy" id="362788"/>
    <lineage>
        <taxon>Eukaryota</taxon>
        <taxon>Viridiplantae</taxon>
        <taxon>Streptophyta</taxon>
        <taxon>Embryophyta</taxon>
        <taxon>Tracheophyta</taxon>
        <taxon>Spermatophyta</taxon>
        <taxon>Magnoliopsida</taxon>
        <taxon>eudicotyledons</taxon>
        <taxon>Gunneridae</taxon>
        <taxon>Pentapetalae</taxon>
        <taxon>rosids</taxon>
        <taxon>fabids</taxon>
        <taxon>Fabales</taxon>
        <taxon>Fabaceae</taxon>
        <taxon>Caesalpinioideae</taxon>
        <taxon>Cassia clade</taxon>
        <taxon>Senna</taxon>
    </lineage>
</organism>
<proteinExistence type="predicted"/>
<dbReference type="Proteomes" id="UP000634136">
    <property type="component" value="Unassembled WGS sequence"/>
</dbReference>
<reference evidence="2" key="1">
    <citation type="submission" date="2020-09" db="EMBL/GenBank/DDBJ databases">
        <title>Genome-Enabled Discovery of Anthraquinone Biosynthesis in Senna tora.</title>
        <authorList>
            <person name="Kang S.-H."/>
            <person name="Pandey R.P."/>
            <person name="Lee C.-M."/>
            <person name="Sim J.-S."/>
            <person name="Jeong J.-T."/>
            <person name="Choi B.-S."/>
            <person name="Jung M."/>
            <person name="Ginzburg D."/>
            <person name="Zhao K."/>
            <person name="Won S.Y."/>
            <person name="Oh T.-J."/>
            <person name="Yu Y."/>
            <person name="Kim N.-H."/>
            <person name="Lee O.R."/>
            <person name="Lee T.-H."/>
            <person name="Bashyal P."/>
            <person name="Kim T.-S."/>
            <person name="Lee W.-H."/>
            <person name="Kawkins C."/>
            <person name="Kim C.-K."/>
            <person name="Kim J.S."/>
            <person name="Ahn B.O."/>
            <person name="Rhee S.Y."/>
            <person name="Sohng J.K."/>
        </authorList>
    </citation>
    <scope>NUCLEOTIDE SEQUENCE</scope>
    <source>
        <tissue evidence="2">Leaf</tissue>
    </source>
</reference>
<evidence type="ECO:0000313" key="3">
    <source>
        <dbReference type="Proteomes" id="UP000634136"/>
    </source>
</evidence>
<keyword evidence="3" id="KW-1185">Reference proteome</keyword>
<accession>A0A835CGK9</accession>
<protein>
    <submittedName>
        <fullName evidence="2">Uncharacterized protein</fullName>
    </submittedName>
</protein>
<evidence type="ECO:0000256" key="1">
    <source>
        <dbReference type="SAM" id="MobiDB-lite"/>
    </source>
</evidence>
<name>A0A835CGK9_9FABA</name>
<dbReference type="AlphaFoldDB" id="A0A835CGK9"/>
<dbReference type="EMBL" id="JAAIUW010000003">
    <property type="protein sequence ID" value="KAF7839595.1"/>
    <property type="molecule type" value="Genomic_DNA"/>
</dbReference>
<comment type="caution">
    <text evidence="2">The sequence shown here is derived from an EMBL/GenBank/DDBJ whole genome shotgun (WGS) entry which is preliminary data.</text>
</comment>